<dbReference type="Gene3D" id="2.60.120.260">
    <property type="entry name" value="Galactose-binding domain-like"/>
    <property type="match status" value="1"/>
</dbReference>
<proteinExistence type="predicted"/>
<feature type="signal peptide" evidence="1">
    <location>
        <begin position="1"/>
        <end position="26"/>
    </location>
</feature>
<dbReference type="RefSeq" id="WP_336585763.1">
    <property type="nucleotide sequence ID" value="NZ_JBBAXC010000003.1"/>
</dbReference>
<feature type="chain" id="PRO_5045845229" description="CBM-cenC domain-containing protein" evidence="1">
    <location>
        <begin position="27"/>
        <end position="737"/>
    </location>
</feature>
<keyword evidence="1" id="KW-0732">Signal</keyword>
<gene>
    <name evidence="2" type="ORF">WAK64_04570</name>
</gene>
<organism evidence="2 3">
    <name type="scientific">Bacillus spongiae</name>
    <dbReference type="NCBI Taxonomy" id="2683610"/>
    <lineage>
        <taxon>Bacteria</taxon>
        <taxon>Bacillati</taxon>
        <taxon>Bacillota</taxon>
        <taxon>Bacilli</taxon>
        <taxon>Bacillales</taxon>
        <taxon>Bacillaceae</taxon>
        <taxon>Bacillus</taxon>
    </lineage>
</organism>
<dbReference type="PANTHER" id="PTHR48174:SF5">
    <property type="entry name" value="VACUOLAR PROTEIN SORTING-ASSOCIATED PROTEIN 62"/>
    <property type="match status" value="1"/>
</dbReference>
<dbReference type="Proteomes" id="UP001312865">
    <property type="component" value="Unassembled WGS sequence"/>
</dbReference>
<name>A0ABU8HAU0_9BACI</name>
<dbReference type="PANTHER" id="PTHR48174">
    <property type="entry name" value="DUF946 FAMILY PROTEIN"/>
    <property type="match status" value="1"/>
</dbReference>
<dbReference type="EMBL" id="JBBAXC010000003">
    <property type="protein sequence ID" value="MEI5906326.1"/>
    <property type="molecule type" value="Genomic_DNA"/>
</dbReference>
<evidence type="ECO:0000313" key="3">
    <source>
        <dbReference type="Proteomes" id="UP001312865"/>
    </source>
</evidence>
<dbReference type="InterPro" id="IPR008979">
    <property type="entry name" value="Galactose-bd-like_sf"/>
</dbReference>
<accession>A0ABU8HAU0</accession>
<evidence type="ECO:0000313" key="2">
    <source>
        <dbReference type="EMBL" id="MEI5906326.1"/>
    </source>
</evidence>
<comment type="caution">
    <text evidence="2">The sequence shown here is derived from an EMBL/GenBank/DDBJ whole genome shotgun (WGS) entry which is preliminary data.</text>
</comment>
<evidence type="ECO:0008006" key="4">
    <source>
        <dbReference type="Google" id="ProtNLM"/>
    </source>
</evidence>
<sequence>MNFKKTISSFTLAALIVSPFSSNIAAAETSDQNLDIVNNSTRNGNLSSAKAYTQVLEYGDKVGINYRFFYPYNGVITLGLGSHEGDWEGLQLIIDKNKNEIIDAKYSQHEGSEWNLSNAAIAPFAPIGDGEQYADGKNFSVDVNNNGQVVEVHESESGGELYVKTGSIKSNGTIEWNGARRYENGGKNPSAALLDDGTVIATHQSESSISPNLYSYVGKIEGTTVEWNDGDNSGDRYDSGKNTTIDVTNDGVVVETHENQSGGNLYIRTGQVVGGAINWNSSRKYDNGKRSSIAVNDDGDVVETHENESGGTLYKYTGRINNSGTKVNWDQGDFNGDRYDSGSNSSVTLANDGTIIEAHENQSTGKLYISKNFKDTTKISEQASAVKPNVSIGTDTKNFVLLKTDINSTDGQDMHSTAWTVLDRERPIMYSGINSHANYNYAGDITRDDAFGSALLPEETDLGRVWDISQNFELLSYETNNSLYHWSQQFEGKWGKSSNSPTFSPGKGWFKNNDHVNAPSSNDVIDLTTEDYESAADYAEEFAPSVFLHRNDDYRPSSIDWFLNQVELWEGSTKLLNAGEVNRWSLVGEDVNVSLSVDTFNHSNNTTSEKTGETYNGKAVVEVKANGANTTDYVNQTIYINPNGNTYTFGVWLKTSDGSPSQSVTLRMRSQGNNDGGNGDNDYATTFDITNEWEYYTVSHSFSTSADWLRTTIYPAGFQEGQGSILTAGADIQQVIQ</sequence>
<protein>
    <recommendedName>
        <fullName evidence="4">CBM-cenC domain-containing protein</fullName>
    </recommendedName>
</protein>
<reference evidence="2 3" key="1">
    <citation type="journal article" date="2018" name="J. Microbiol.">
        <title>Bacillus spongiae sp. nov., isolated from sponge of Jeju Island.</title>
        <authorList>
            <person name="Lee G.E."/>
            <person name="Im W.T."/>
            <person name="Park J.S."/>
        </authorList>
    </citation>
    <scope>NUCLEOTIDE SEQUENCE [LARGE SCALE GENOMIC DNA]</scope>
    <source>
        <strain evidence="2 3">135PIL107-10</strain>
    </source>
</reference>
<dbReference type="SUPFAM" id="SSF49785">
    <property type="entry name" value="Galactose-binding domain-like"/>
    <property type="match status" value="1"/>
</dbReference>
<keyword evidence="3" id="KW-1185">Reference proteome</keyword>
<evidence type="ECO:0000256" key="1">
    <source>
        <dbReference type="SAM" id="SignalP"/>
    </source>
</evidence>